<evidence type="ECO:0000256" key="1">
    <source>
        <dbReference type="SAM" id="Phobius"/>
    </source>
</evidence>
<gene>
    <name evidence="2" type="ORF">Sjap_018391</name>
</gene>
<dbReference type="EMBL" id="JBBNAE010000007">
    <property type="protein sequence ID" value="KAK9110331.1"/>
    <property type="molecule type" value="Genomic_DNA"/>
</dbReference>
<protein>
    <submittedName>
        <fullName evidence="2">Uncharacterized protein</fullName>
    </submittedName>
</protein>
<sequence length="89" mass="10587">MATTFLHGGNNSKPMVQFFLFLANILVYMHWEFKNIRHRDDRVIKLGEVEVSKVKHFKYLGSIIQNDDNIENDVMHRIQARLKKWRSAT</sequence>
<reference evidence="2 3" key="1">
    <citation type="submission" date="2024-01" db="EMBL/GenBank/DDBJ databases">
        <title>Genome assemblies of Stephania.</title>
        <authorList>
            <person name="Yang L."/>
        </authorList>
    </citation>
    <scope>NUCLEOTIDE SEQUENCE [LARGE SCALE GENOMIC DNA]</scope>
    <source>
        <strain evidence="2">QJT</strain>
        <tissue evidence="2">Leaf</tissue>
    </source>
</reference>
<dbReference type="AlphaFoldDB" id="A0AAP0I7V9"/>
<evidence type="ECO:0000313" key="2">
    <source>
        <dbReference type="EMBL" id="KAK9110331.1"/>
    </source>
</evidence>
<name>A0AAP0I7V9_9MAGN</name>
<comment type="caution">
    <text evidence="2">The sequence shown here is derived from an EMBL/GenBank/DDBJ whole genome shotgun (WGS) entry which is preliminary data.</text>
</comment>
<keyword evidence="3" id="KW-1185">Reference proteome</keyword>
<keyword evidence="1" id="KW-0472">Membrane</keyword>
<accession>A0AAP0I7V9</accession>
<organism evidence="2 3">
    <name type="scientific">Stephania japonica</name>
    <dbReference type="NCBI Taxonomy" id="461633"/>
    <lineage>
        <taxon>Eukaryota</taxon>
        <taxon>Viridiplantae</taxon>
        <taxon>Streptophyta</taxon>
        <taxon>Embryophyta</taxon>
        <taxon>Tracheophyta</taxon>
        <taxon>Spermatophyta</taxon>
        <taxon>Magnoliopsida</taxon>
        <taxon>Ranunculales</taxon>
        <taxon>Menispermaceae</taxon>
        <taxon>Menispermoideae</taxon>
        <taxon>Cissampelideae</taxon>
        <taxon>Stephania</taxon>
    </lineage>
</organism>
<proteinExistence type="predicted"/>
<feature type="transmembrane region" description="Helical" evidence="1">
    <location>
        <begin position="15"/>
        <end position="33"/>
    </location>
</feature>
<evidence type="ECO:0000313" key="3">
    <source>
        <dbReference type="Proteomes" id="UP001417504"/>
    </source>
</evidence>
<keyword evidence="1" id="KW-0812">Transmembrane</keyword>
<dbReference type="Proteomes" id="UP001417504">
    <property type="component" value="Unassembled WGS sequence"/>
</dbReference>
<keyword evidence="1" id="KW-1133">Transmembrane helix</keyword>